<dbReference type="Gene3D" id="3.30.565.10">
    <property type="entry name" value="Histidine kinase-like ATPase, C-terminal domain"/>
    <property type="match status" value="1"/>
</dbReference>
<dbReference type="Gene3D" id="1.20.5.1930">
    <property type="match status" value="1"/>
</dbReference>
<dbReference type="InterPro" id="IPR005467">
    <property type="entry name" value="His_kinase_dom"/>
</dbReference>
<organism evidence="7 8">
    <name type="scientific">Hydrotalea sandarakina</name>
    <dbReference type="NCBI Taxonomy" id="1004304"/>
    <lineage>
        <taxon>Bacteria</taxon>
        <taxon>Pseudomonadati</taxon>
        <taxon>Bacteroidota</taxon>
        <taxon>Chitinophagia</taxon>
        <taxon>Chitinophagales</taxon>
        <taxon>Chitinophagaceae</taxon>
        <taxon>Hydrotalea</taxon>
    </lineage>
</organism>
<protein>
    <submittedName>
        <fullName evidence="7">Signal transduction histidine kinase</fullName>
    </submittedName>
</protein>
<feature type="transmembrane region" description="Helical" evidence="5">
    <location>
        <begin position="394"/>
        <end position="414"/>
    </location>
</feature>
<evidence type="ECO:0000256" key="1">
    <source>
        <dbReference type="ARBA" id="ARBA00022679"/>
    </source>
</evidence>
<dbReference type="SUPFAM" id="SSF48452">
    <property type="entry name" value="TPR-like"/>
    <property type="match status" value="2"/>
</dbReference>
<dbReference type="GO" id="GO:0016020">
    <property type="term" value="C:membrane"/>
    <property type="evidence" value="ECO:0007669"/>
    <property type="project" value="InterPro"/>
</dbReference>
<name>A0A2W7S0F5_9BACT</name>
<evidence type="ECO:0000313" key="8">
    <source>
        <dbReference type="Proteomes" id="UP000249720"/>
    </source>
</evidence>
<dbReference type="InterPro" id="IPR003594">
    <property type="entry name" value="HATPase_dom"/>
</dbReference>
<evidence type="ECO:0000256" key="2">
    <source>
        <dbReference type="ARBA" id="ARBA00022777"/>
    </source>
</evidence>
<dbReference type="RefSeq" id="WP_170120452.1">
    <property type="nucleotide sequence ID" value="NZ_QKZV01000008.1"/>
</dbReference>
<evidence type="ECO:0000259" key="6">
    <source>
        <dbReference type="PROSITE" id="PS50109"/>
    </source>
</evidence>
<feature type="coiled-coil region" evidence="4">
    <location>
        <begin position="359"/>
        <end position="388"/>
    </location>
</feature>
<accession>A0A2W7S0F5</accession>
<dbReference type="PROSITE" id="PS50109">
    <property type="entry name" value="HIS_KIN"/>
    <property type="match status" value="1"/>
</dbReference>
<keyword evidence="5" id="KW-0472">Membrane</keyword>
<feature type="domain" description="Histidine kinase" evidence="6">
    <location>
        <begin position="457"/>
        <end position="647"/>
    </location>
</feature>
<sequence length="647" mass="74243">MSFLCIQIVLNAQRMNIDSLMQHVQSMPNDTTKVNKLNELIGLLQFQNHDKAEELSWESIQLAQKLNYTLGLLIARRLRGVLYIDKAQLDSGKYFYDKALALIKHSTQPAFIKQKGLLTHNYGVIYHQRQLYDSATMQYLEAIKIFKSIHEEGLTFFPCLNLATIYSFLNENNKALYYSKEAIKGAEILNDKSKLVIAINQEMSVHIALKNFDSVHTPLRRNIVLANSLQHFYAEGKAYHLLGKFFSEGKRMFDSSIENKKRALALMQKIRNQYEITSLTEDIGFDYLQKGDYNDAKYYLTQSISLAEQFGLDQIKQYGLENMVTVEEKLGNIPAAYQYLKAYTTLKDSLEIRSNKNYLFELEAKYQNANKELQIAQLESEKKIHELALKQNKIWNYILIAASITLFIIGTLTYRNYKHKQTLQQQRIIELETQQQLAATEAILKGEEQERTRLAKDLHDGLGGMLSGIKYSMSLMKQNLKMTPENEQAFERNLDMLNSSINEMRRIAHNMMPEVLLKFGLDAALHDLCQQTNETGAIELKYQSIGIKDKVFEQTTAIHIYRIVQELINNIVKHAHAQQAIVQITDDDNIIHITVEDNGKGMPENKQALSKGIGWNNIYSRVEYLKGKVDIQSAPGKGTSVQIELNV</sequence>
<keyword evidence="5" id="KW-1133">Transmembrane helix</keyword>
<keyword evidence="3" id="KW-0902">Two-component regulatory system</keyword>
<dbReference type="Pfam" id="PF02518">
    <property type="entry name" value="HATPase_c"/>
    <property type="match status" value="1"/>
</dbReference>
<dbReference type="Pfam" id="PF07730">
    <property type="entry name" value="HisKA_3"/>
    <property type="match status" value="1"/>
</dbReference>
<dbReference type="EMBL" id="QKZV01000008">
    <property type="protein sequence ID" value="PZX60877.1"/>
    <property type="molecule type" value="Genomic_DNA"/>
</dbReference>
<keyword evidence="8" id="KW-1185">Reference proteome</keyword>
<dbReference type="SMART" id="SM00387">
    <property type="entry name" value="HATPase_c"/>
    <property type="match status" value="1"/>
</dbReference>
<proteinExistence type="predicted"/>
<dbReference type="InterPro" id="IPR050482">
    <property type="entry name" value="Sensor_HK_TwoCompSys"/>
</dbReference>
<dbReference type="InterPro" id="IPR011990">
    <property type="entry name" value="TPR-like_helical_dom_sf"/>
</dbReference>
<dbReference type="Proteomes" id="UP000249720">
    <property type="component" value="Unassembled WGS sequence"/>
</dbReference>
<dbReference type="CDD" id="cd16917">
    <property type="entry name" value="HATPase_UhpB-NarQ-NarX-like"/>
    <property type="match status" value="1"/>
</dbReference>
<dbReference type="GO" id="GO:0000155">
    <property type="term" value="F:phosphorelay sensor kinase activity"/>
    <property type="evidence" value="ECO:0007669"/>
    <property type="project" value="InterPro"/>
</dbReference>
<gene>
    <name evidence="7" type="ORF">LX80_02361</name>
</gene>
<dbReference type="GO" id="GO:0046983">
    <property type="term" value="F:protein dimerization activity"/>
    <property type="evidence" value="ECO:0007669"/>
    <property type="project" value="InterPro"/>
</dbReference>
<evidence type="ECO:0000256" key="4">
    <source>
        <dbReference type="SAM" id="Coils"/>
    </source>
</evidence>
<dbReference type="SUPFAM" id="SSF55874">
    <property type="entry name" value="ATPase domain of HSP90 chaperone/DNA topoisomerase II/histidine kinase"/>
    <property type="match status" value="1"/>
</dbReference>
<dbReference type="InterPro" id="IPR036890">
    <property type="entry name" value="HATPase_C_sf"/>
</dbReference>
<dbReference type="Gene3D" id="1.25.40.10">
    <property type="entry name" value="Tetratricopeptide repeat domain"/>
    <property type="match status" value="2"/>
</dbReference>
<evidence type="ECO:0000256" key="5">
    <source>
        <dbReference type="SAM" id="Phobius"/>
    </source>
</evidence>
<dbReference type="PANTHER" id="PTHR24421">
    <property type="entry name" value="NITRATE/NITRITE SENSOR PROTEIN NARX-RELATED"/>
    <property type="match status" value="1"/>
</dbReference>
<dbReference type="AlphaFoldDB" id="A0A2W7S0F5"/>
<keyword evidence="1" id="KW-0808">Transferase</keyword>
<keyword evidence="4" id="KW-0175">Coiled coil</keyword>
<reference evidence="7 8" key="1">
    <citation type="submission" date="2018-06" db="EMBL/GenBank/DDBJ databases">
        <title>Genomic Encyclopedia of Archaeal and Bacterial Type Strains, Phase II (KMG-II): from individual species to whole genera.</title>
        <authorList>
            <person name="Goeker M."/>
        </authorList>
    </citation>
    <scope>NUCLEOTIDE SEQUENCE [LARGE SCALE GENOMIC DNA]</scope>
    <source>
        <strain evidence="7 8">DSM 23241</strain>
    </source>
</reference>
<evidence type="ECO:0000313" key="7">
    <source>
        <dbReference type="EMBL" id="PZX60877.1"/>
    </source>
</evidence>
<comment type="caution">
    <text evidence="7">The sequence shown here is derived from an EMBL/GenBank/DDBJ whole genome shotgun (WGS) entry which is preliminary data.</text>
</comment>
<keyword evidence="2 7" id="KW-0418">Kinase</keyword>
<keyword evidence="5" id="KW-0812">Transmembrane</keyword>
<dbReference type="InterPro" id="IPR011712">
    <property type="entry name" value="Sig_transdc_His_kin_sub3_dim/P"/>
</dbReference>
<evidence type="ECO:0000256" key="3">
    <source>
        <dbReference type="ARBA" id="ARBA00023012"/>
    </source>
</evidence>